<keyword evidence="1" id="KW-0732">Signal</keyword>
<proteinExistence type="predicted"/>
<feature type="chain" id="PRO_5012981628" evidence="1">
    <location>
        <begin position="23"/>
        <end position="70"/>
    </location>
</feature>
<evidence type="ECO:0000313" key="2">
    <source>
        <dbReference type="EMBL" id="ORE11143.1"/>
    </source>
</evidence>
<sequence>MQIKLVIITICALLVAIDFAAPAPQAGPDPFKLHPPGDIVADSLDDFAAVKHAAAFARKFRKLSVPPLPV</sequence>
<dbReference type="VEuPathDB" id="FungiDB:BCV72DRAFT_301217"/>
<gene>
    <name evidence="2" type="ORF">BCV72DRAFT_301217</name>
</gene>
<name>A0A1X0RGE3_RHIZD</name>
<dbReference type="Proteomes" id="UP000242414">
    <property type="component" value="Unassembled WGS sequence"/>
</dbReference>
<dbReference type="AlphaFoldDB" id="A0A1X0RGE3"/>
<accession>A0A1X0RGE3</accession>
<evidence type="ECO:0000256" key="1">
    <source>
        <dbReference type="SAM" id="SignalP"/>
    </source>
</evidence>
<dbReference type="EMBL" id="KV921859">
    <property type="protein sequence ID" value="ORE11143.1"/>
    <property type="molecule type" value="Genomic_DNA"/>
</dbReference>
<protein>
    <submittedName>
        <fullName evidence="2">Uncharacterized protein</fullName>
    </submittedName>
</protein>
<organism evidence="2">
    <name type="scientific">Rhizopus microsporus var. microsporus</name>
    <dbReference type="NCBI Taxonomy" id="86635"/>
    <lineage>
        <taxon>Eukaryota</taxon>
        <taxon>Fungi</taxon>
        <taxon>Fungi incertae sedis</taxon>
        <taxon>Mucoromycota</taxon>
        <taxon>Mucoromycotina</taxon>
        <taxon>Mucoromycetes</taxon>
        <taxon>Mucorales</taxon>
        <taxon>Mucorineae</taxon>
        <taxon>Rhizopodaceae</taxon>
        <taxon>Rhizopus</taxon>
    </lineage>
</organism>
<feature type="signal peptide" evidence="1">
    <location>
        <begin position="1"/>
        <end position="22"/>
    </location>
</feature>
<reference evidence="2" key="1">
    <citation type="journal article" date="2016" name="Proc. Natl. Acad. Sci. U.S.A.">
        <title>Lipid metabolic changes in an early divergent fungus govern the establishment of a mutualistic symbiosis with endobacteria.</title>
        <authorList>
            <person name="Lastovetsky O.A."/>
            <person name="Gaspar M.L."/>
            <person name="Mondo S.J."/>
            <person name="LaButti K.M."/>
            <person name="Sandor L."/>
            <person name="Grigoriev I.V."/>
            <person name="Henry S.A."/>
            <person name="Pawlowska T.E."/>
        </authorList>
    </citation>
    <scope>NUCLEOTIDE SEQUENCE [LARGE SCALE GENOMIC DNA]</scope>
    <source>
        <strain evidence="2">ATCC 52814</strain>
    </source>
</reference>